<accession>A0ACA9QJN9</accession>
<feature type="non-terminal residue" evidence="1">
    <location>
        <position position="104"/>
    </location>
</feature>
<sequence>YISHNYIFAISFGSVINSPGASSDSNNYLEFGAVVSDIYFVFGSALSGFALSGFAPNTYFGFGSGSGTVASNTNAITDTNQYATPDANRYSASDTNHYAAPNTN</sequence>
<organism evidence="1 2">
    <name type="scientific">Dentiscutata heterogama</name>
    <dbReference type="NCBI Taxonomy" id="1316150"/>
    <lineage>
        <taxon>Eukaryota</taxon>
        <taxon>Fungi</taxon>
        <taxon>Fungi incertae sedis</taxon>
        <taxon>Mucoromycota</taxon>
        <taxon>Glomeromycotina</taxon>
        <taxon>Glomeromycetes</taxon>
        <taxon>Diversisporales</taxon>
        <taxon>Gigasporaceae</taxon>
        <taxon>Dentiscutata</taxon>
    </lineage>
</organism>
<evidence type="ECO:0000313" key="2">
    <source>
        <dbReference type="Proteomes" id="UP000789702"/>
    </source>
</evidence>
<comment type="caution">
    <text evidence="1">The sequence shown here is derived from an EMBL/GenBank/DDBJ whole genome shotgun (WGS) entry which is preliminary data.</text>
</comment>
<name>A0ACA9QJN9_9GLOM</name>
<protein>
    <submittedName>
        <fullName evidence="1">4318_t:CDS:1</fullName>
    </submittedName>
</protein>
<proteinExistence type="predicted"/>
<reference evidence="1" key="1">
    <citation type="submission" date="2021-06" db="EMBL/GenBank/DDBJ databases">
        <authorList>
            <person name="Kallberg Y."/>
            <person name="Tangrot J."/>
            <person name="Rosling A."/>
        </authorList>
    </citation>
    <scope>NUCLEOTIDE SEQUENCE</scope>
    <source>
        <strain evidence="1">IL203A</strain>
    </source>
</reference>
<dbReference type="EMBL" id="CAJVPU010048542">
    <property type="protein sequence ID" value="CAG8755800.1"/>
    <property type="molecule type" value="Genomic_DNA"/>
</dbReference>
<keyword evidence="2" id="KW-1185">Reference proteome</keyword>
<gene>
    <name evidence="1" type="ORF">DHETER_LOCUS14937</name>
</gene>
<evidence type="ECO:0000313" key="1">
    <source>
        <dbReference type="EMBL" id="CAG8755800.1"/>
    </source>
</evidence>
<dbReference type="Proteomes" id="UP000789702">
    <property type="component" value="Unassembled WGS sequence"/>
</dbReference>
<feature type="non-terminal residue" evidence="1">
    <location>
        <position position="1"/>
    </location>
</feature>